<dbReference type="InterPro" id="IPR021765">
    <property type="entry name" value="UstYa-like"/>
</dbReference>
<dbReference type="AlphaFoldDB" id="A0A5M9ME67"/>
<comment type="similarity">
    <text evidence="2">Belongs to the ustYa family.</text>
</comment>
<evidence type="ECO:0000313" key="6">
    <source>
        <dbReference type="Proteomes" id="UP000324241"/>
    </source>
</evidence>
<protein>
    <recommendedName>
        <fullName evidence="7">Tat pathway signal sequence</fullName>
    </recommendedName>
</protein>
<evidence type="ECO:0000256" key="3">
    <source>
        <dbReference type="SAM" id="MobiDB-lite"/>
    </source>
</evidence>
<keyword evidence="4" id="KW-0812">Transmembrane</keyword>
<evidence type="ECO:0000313" key="5">
    <source>
        <dbReference type="EMBL" id="KAA8645272.1"/>
    </source>
</evidence>
<gene>
    <name evidence="5" type="ORF">ATNIH1004_006691</name>
</gene>
<dbReference type="PANTHER" id="PTHR33365:SF4">
    <property type="entry name" value="CYCLOCHLOROTINE BIOSYNTHESIS PROTEIN O"/>
    <property type="match status" value="1"/>
</dbReference>
<proteinExistence type="inferred from homology"/>
<keyword evidence="4" id="KW-0472">Membrane</keyword>
<comment type="caution">
    <text evidence="5">The sequence shown here is derived from an EMBL/GenBank/DDBJ whole genome shotgun (WGS) entry which is preliminary data.</text>
</comment>
<reference evidence="5 6" key="1">
    <citation type="submission" date="2019-08" db="EMBL/GenBank/DDBJ databases">
        <title>The genome sequence of a newly discovered highly antifungal drug resistant Aspergillus species, Aspergillus tanneri NIH 1004.</title>
        <authorList>
            <person name="Mounaud S."/>
            <person name="Singh I."/>
            <person name="Joardar V."/>
            <person name="Pakala S."/>
            <person name="Pakala S."/>
            <person name="Venepally P."/>
            <person name="Chung J.K."/>
            <person name="Losada L."/>
            <person name="Nierman W.C."/>
        </authorList>
    </citation>
    <scope>NUCLEOTIDE SEQUENCE [LARGE SCALE GENOMIC DNA]</scope>
    <source>
        <strain evidence="5 6">NIH1004</strain>
    </source>
</reference>
<dbReference type="GO" id="GO:0043386">
    <property type="term" value="P:mycotoxin biosynthetic process"/>
    <property type="evidence" value="ECO:0007669"/>
    <property type="project" value="InterPro"/>
</dbReference>
<evidence type="ECO:0000256" key="1">
    <source>
        <dbReference type="ARBA" id="ARBA00004685"/>
    </source>
</evidence>
<feature type="region of interest" description="Disordered" evidence="3">
    <location>
        <begin position="276"/>
        <end position="297"/>
    </location>
</feature>
<dbReference type="GeneID" id="54329393"/>
<name>A0A5M9ME67_9EURO</name>
<dbReference type="PANTHER" id="PTHR33365">
    <property type="entry name" value="YALI0B05434P"/>
    <property type="match status" value="1"/>
</dbReference>
<feature type="compositionally biased region" description="Polar residues" evidence="3">
    <location>
        <begin position="1"/>
        <end position="12"/>
    </location>
</feature>
<dbReference type="Proteomes" id="UP000324241">
    <property type="component" value="Unassembled WGS sequence"/>
</dbReference>
<evidence type="ECO:0000256" key="4">
    <source>
        <dbReference type="SAM" id="Phobius"/>
    </source>
</evidence>
<feature type="transmembrane region" description="Helical" evidence="4">
    <location>
        <begin position="57"/>
        <end position="76"/>
    </location>
</feature>
<dbReference type="VEuPathDB" id="FungiDB:EYZ11_005395"/>
<feature type="region of interest" description="Disordered" evidence="3">
    <location>
        <begin position="1"/>
        <end position="41"/>
    </location>
</feature>
<sequence>MLANSDKNNTIDQDYHEGENSQSQQVNLEDDESSTHGLISGNLRREKRNKHWIKRHLPYFLTLMLTATNIITLVVWRSSSSTWQAPWPSSILELDTVRNTLSEVEILGPADIPVEREMREFYTGITDDRRTEFLGPSNAKTDVAWGSLEDVGLIRLNEQQARLLGVPTAREFNGLPGSYVGVLEVFHQIHCLNRIRQAFYREQKGPSFESPSTIQRHTEHCFDYLRQSFMCLGDVNIGPVGWNETTQTYIAEGDGIKECRNFDKIHAWAKLHDTPMAPGNAALPPTHDIHHGHGGSR</sequence>
<dbReference type="Pfam" id="PF11807">
    <property type="entry name" value="UstYa"/>
    <property type="match status" value="1"/>
</dbReference>
<comment type="pathway">
    <text evidence="1">Mycotoxin biosynthesis.</text>
</comment>
<dbReference type="OrthoDB" id="3687641at2759"/>
<evidence type="ECO:0000256" key="2">
    <source>
        <dbReference type="ARBA" id="ARBA00035112"/>
    </source>
</evidence>
<dbReference type="EMBL" id="QUQM01000007">
    <property type="protein sequence ID" value="KAA8645272.1"/>
    <property type="molecule type" value="Genomic_DNA"/>
</dbReference>
<accession>A0A5M9ME67</accession>
<evidence type="ECO:0008006" key="7">
    <source>
        <dbReference type="Google" id="ProtNLM"/>
    </source>
</evidence>
<organism evidence="5 6">
    <name type="scientific">Aspergillus tanneri</name>
    <dbReference type="NCBI Taxonomy" id="1220188"/>
    <lineage>
        <taxon>Eukaryota</taxon>
        <taxon>Fungi</taxon>
        <taxon>Dikarya</taxon>
        <taxon>Ascomycota</taxon>
        <taxon>Pezizomycotina</taxon>
        <taxon>Eurotiomycetes</taxon>
        <taxon>Eurotiomycetidae</taxon>
        <taxon>Eurotiales</taxon>
        <taxon>Aspergillaceae</taxon>
        <taxon>Aspergillus</taxon>
        <taxon>Aspergillus subgen. Circumdati</taxon>
    </lineage>
</organism>
<dbReference type="RefSeq" id="XP_033424633.1">
    <property type="nucleotide sequence ID" value="XM_033571318.1"/>
</dbReference>
<keyword evidence="4" id="KW-1133">Transmembrane helix</keyword>